<accession>A0A9X2RP81</accession>
<proteinExistence type="predicted"/>
<organism evidence="1 2">
    <name type="scientific">Streptomyces telluris</name>
    <dbReference type="NCBI Taxonomy" id="2720021"/>
    <lineage>
        <taxon>Bacteria</taxon>
        <taxon>Bacillati</taxon>
        <taxon>Actinomycetota</taxon>
        <taxon>Actinomycetes</taxon>
        <taxon>Kitasatosporales</taxon>
        <taxon>Streptomycetaceae</taxon>
        <taxon>Streptomyces</taxon>
    </lineage>
</organism>
<dbReference type="GO" id="GO:0003677">
    <property type="term" value="F:DNA binding"/>
    <property type="evidence" value="ECO:0007669"/>
    <property type="project" value="UniProtKB-KW"/>
</dbReference>
<gene>
    <name evidence="1" type="ORF">NQU55_28790</name>
</gene>
<sequence>MFKKPITISVYATDELARARFAREVRAVLPEVRVARRDAGEGAGDVGFVLMGADDPAAAAALRRLTRADEAPVVLVADELGESELMAVAEYGVHSVLWRPAITRRQLSRAVHSAAGCCPKLPMVTALM</sequence>
<dbReference type="EMBL" id="JANIID010000033">
    <property type="protein sequence ID" value="MCQ8773727.1"/>
    <property type="molecule type" value="Genomic_DNA"/>
</dbReference>
<comment type="caution">
    <text evidence="1">The sequence shown here is derived from an EMBL/GenBank/DDBJ whole genome shotgun (WGS) entry which is preliminary data.</text>
</comment>
<keyword evidence="1" id="KW-0238">DNA-binding</keyword>
<dbReference type="AlphaFoldDB" id="A0A9X2RP81"/>
<reference evidence="1" key="1">
    <citation type="submission" date="2022-06" db="EMBL/GenBank/DDBJ databases">
        <title>WGS of actinobacteria.</title>
        <authorList>
            <person name="Thawai C."/>
        </authorList>
    </citation>
    <scope>NUCLEOTIDE SEQUENCE</scope>
    <source>
        <strain evidence="1">AA8</strain>
    </source>
</reference>
<dbReference type="RefSeq" id="WP_168094127.1">
    <property type="nucleotide sequence ID" value="NZ_JAATER010000213.1"/>
</dbReference>
<dbReference type="Proteomes" id="UP001142374">
    <property type="component" value="Unassembled WGS sequence"/>
</dbReference>
<evidence type="ECO:0000313" key="1">
    <source>
        <dbReference type="EMBL" id="MCQ8773727.1"/>
    </source>
</evidence>
<protein>
    <submittedName>
        <fullName evidence="1">DNA-binding response regulator</fullName>
    </submittedName>
</protein>
<name>A0A9X2RP81_9ACTN</name>
<evidence type="ECO:0000313" key="2">
    <source>
        <dbReference type="Proteomes" id="UP001142374"/>
    </source>
</evidence>
<keyword evidence="2" id="KW-1185">Reference proteome</keyword>